<organism evidence="1 2">
    <name type="scientific">Fusarium floridanum</name>
    <dbReference type="NCBI Taxonomy" id="1325733"/>
    <lineage>
        <taxon>Eukaryota</taxon>
        <taxon>Fungi</taxon>
        <taxon>Dikarya</taxon>
        <taxon>Ascomycota</taxon>
        <taxon>Pezizomycotina</taxon>
        <taxon>Sordariomycetes</taxon>
        <taxon>Hypocreomycetidae</taxon>
        <taxon>Hypocreales</taxon>
        <taxon>Nectriaceae</taxon>
        <taxon>Fusarium</taxon>
        <taxon>Fusarium solani species complex</taxon>
    </lineage>
</organism>
<reference evidence="1 2" key="1">
    <citation type="submission" date="2017-06" db="EMBL/GenBank/DDBJ databases">
        <title>Comparative genomic analysis of Ambrosia Fusariam Clade fungi.</title>
        <authorList>
            <person name="Stajich J.E."/>
            <person name="Carrillo J."/>
            <person name="Kijimoto T."/>
            <person name="Eskalen A."/>
            <person name="O'Donnell K."/>
            <person name="Kasson M."/>
        </authorList>
    </citation>
    <scope>NUCLEOTIDE SEQUENCE [LARGE SCALE GENOMIC DNA]</scope>
    <source>
        <strain evidence="1 2">NRRL62606</strain>
    </source>
</reference>
<comment type="caution">
    <text evidence="1">The sequence shown here is derived from an EMBL/GenBank/DDBJ whole genome shotgun (WGS) entry which is preliminary data.</text>
</comment>
<dbReference type="AlphaFoldDB" id="A0A428P2G8"/>
<evidence type="ECO:0000313" key="1">
    <source>
        <dbReference type="EMBL" id="RSL47213.1"/>
    </source>
</evidence>
<name>A0A428P2G8_9HYPO</name>
<gene>
    <name evidence="1" type="ORF">CEP51_015808</name>
</gene>
<protein>
    <submittedName>
        <fullName evidence="1">Uncharacterized protein</fullName>
    </submittedName>
</protein>
<dbReference type="Proteomes" id="UP000287972">
    <property type="component" value="Unassembled WGS sequence"/>
</dbReference>
<proteinExistence type="predicted"/>
<sequence>MSQPRLMQVREDDNVKVLTEHPDYIDPEALSRSLAIEWGEGRFRISLRRNIYVIYIYQQPEANAWIQIPEVTGQGLPQKKPMMLVDRRQRLEDVKLAEEKLKKARLSRM</sequence>
<evidence type="ECO:0000313" key="2">
    <source>
        <dbReference type="Proteomes" id="UP000287972"/>
    </source>
</evidence>
<dbReference type="EMBL" id="NKCL01000928">
    <property type="protein sequence ID" value="RSL47213.1"/>
    <property type="molecule type" value="Genomic_DNA"/>
</dbReference>
<accession>A0A428P2G8</accession>
<keyword evidence="2" id="KW-1185">Reference proteome</keyword>